<evidence type="ECO:0000256" key="8">
    <source>
        <dbReference type="ARBA" id="ARBA00051245"/>
    </source>
</evidence>
<keyword evidence="7" id="KW-0829">Tyrosine-protein kinase</keyword>
<dbReference type="Proteomes" id="UP000308230">
    <property type="component" value="Unassembled WGS sequence"/>
</dbReference>
<dbReference type="FunFam" id="3.40.50.300:FF:000527">
    <property type="entry name" value="Tyrosine-protein kinase etk"/>
    <property type="match status" value="1"/>
</dbReference>
<evidence type="ECO:0000256" key="6">
    <source>
        <dbReference type="ARBA" id="ARBA00022840"/>
    </source>
</evidence>
<dbReference type="Pfam" id="PF13614">
    <property type="entry name" value="AAA_31"/>
    <property type="match status" value="1"/>
</dbReference>
<keyword evidence="3" id="KW-0808">Transferase</keyword>
<comment type="catalytic activity">
    <reaction evidence="8">
        <text>L-tyrosyl-[protein] + ATP = O-phospho-L-tyrosyl-[protein] + ADP + H(+)</text>
        <dbReference type="Rhea" id="RHEA:10596"/>
        <dbReference type="Rhea" id="RHEA-COMP:10136"/>
        <dbReference type="Rhea" id="RHEA-COMP:20101"/>
        <dbReference type="ChEBI" id="CHEBI:15378"/>
        <dbReference type="ChEBI" id="CHEBI:30616"/>
        <dbReference type="ChEBI" id="CHEBI:46858"/>
        <dbReference type="ChEBI" id="CHEBI:61978"/>
        <dbReference type="ChEBI" id="CHEBI:456216"/>
        <dbReference type="EC" id="2.7.10.2"/>
    </reaction>
</comment>
<dbReference type="NCBIfam" id="TIGR01007">
    <property type="entry name" value="eps_fam"/>
    <property type="match status" value="1"/>
</dbReference>
<evidence type="ECO:0000259" key="9">
    <source>
        <dbReference type="Pfam" id="PF13614"/>
    </source>
</evidence>
<dbReference type="SUPFAM" id="SSF52540">
    <property type="entry name" value="P-loop containing nucleoside triphosphate hydrolases"/>
    <property type="match status" value="1"/>
</dbReference>
<evidence type="ECO:0000256" key="1">
    <source>
        <dbReference type="ARBA" id="ARBA00007316"/>
    </source>
</evidence>
<dbReference type="InterPro" id="IPR025669">
    <property type="entry name" value="AAA_dom"/>
</dbReference>
<dbReference type="GO" id="GO:0005886">
    <property type="term" value="C:plasma membrane"/>
    <property type="evidence" value="ECO:0007669"/>
    <property type="project" value="TreeGrafter"/>
</dbReference>
<dbReference type="GO" id="GO:0004715">
    <property type="term" value="F:non-membrane spanning protein tyrosine kinase activity"/>
    <property type="evidence" value="ECO:0007669"/>
    <property type="project" value="UniProtKB-EC"/>
</dbReference>
<dbReference type="CDD" id="cd05387">
    <property type="entry name" value="BY-kinase"/>
    <property type="match status" value="1"/>
</dbReference>
<evidence type="ECO:0000256" key="2">
    <source>
        <dbReference type="ARBA" id="ARBA00011903"/>
    </source>
</evidence>
<accession>A0A5R9EVB7</accession>
<comment type="similarity">
    <text evidence="1">Belongs to the CpsD/CapB family.</text>
</comment>
<dbReference type="EC" id="2.7.10.2" evidence="2"/>
<dbReference type="PANTHER" id="PTHR32309:SF13">
    <property type="entry name" value="FERRIC ENTEROBACTIN TRANSPORT PROTEIN FEPE"/>
    <property type="match status" value="1"/>
</dbReference>
<name>A0A5R9EVB7_9BACL</name>
<proteinExistence type="inferred from homology"/>
<comment type="caution">
    <text evidence="10">The sequence shown here is derived from an EMBL/GenBank/DDBJ whole genome shotgun (WGS) entry which is preliminary data.</text>
</comment>
<evidence type="ECO:0000313" key="11">
    <source>
        <dbReference type="Proteomes" id="UP000308230"/>
    </source>
</evidence>
<gene>
    <name evidence="10" type="ORF">FCL54_21880</name>
</gene>
<evidence type="ECO:0000256" key="3">
    <source>
        <dbReference type="ARBA" id="ARBA00022679"/>
    </source>
</evidence>
<feature type="domain" description="AAA" evidence="9">
    <location>
        <begin position="50"/>
        <end position="187"/>
    </location>
</feature>
<dbReference type="InterPro" id="IPR050445">
    <property type="entry name" value="Bact_polysacc_biosynth/exp"/>
</dbReference>
<dbReference type="GO" id="GO:0005524">
    <property type="term" value="F:ATP binding"/>
    <property type="evidence" value="ECO:0007669"/>
    <property type="project" value="UniProtKB-KW"/>
</dbReference>
<keyword evidence="6" id="KW-0067">ATP-binding</keyword>
<keyword evidence="11" id="KW-1185">Reference proteome</keyword>
<evidence type="ECO:0000256" key="5">
    <source>
        <dbReference type="ARBA" id="ARBA00022777"/>
    </source>
</evidence>
<evidence type="ECO:0000256" key="4">
    <source>
        <dbReference type="ARBA" id="ARBA00022741"/>
    </source>
</evidence>
<evidence type="ECO:0000313" key="10">
    <source>
        <dbReference type="EMBL" id="TLS35172.1"/>
    </source>
</evidence>
<dbReference type="AlphaFoldDB" id="A0A5R9EVB7"/>
<evidence type="ECO:0000256" key="7">
    <source>
        <dbReference type="ARBA" id="ARBA00023137"/>
    </source>
</evidence>
<protein>
    <recommendedName>
        <fullName evidence="2">non-specific protein-tyrosine kinase</fullName>
        <ecNumber evidence="2">2.7.10.2</ecNumber>
    </recommendedName>
</protein>
<keyword evidence="5 10" id="KW-0418">Kinase</keyword>
<dbReference type="InterPro" id="IPR027417">
    <property type="entry name" value="P-loop_NTPase"/>
</dbReference>
<dbReference type="PANTHER" id="PTHR32309">
    <property type="entry name" value="TYROSINE-PROTEIN KINASE"/>
    <property type="match status" value="1"/>
</dbReference>
<keyword evidence="4" id="KW-0547">Nucleotide-binding</keyword>
<dbReference type="EMBL" id="SWLG01000027">
    <property type="protein sequence ID" value="TLS35172.1"/>
    <property type="molecule type" value="Genomic_DNA"/>
</dbReference>
<dbReference type="OrthoDB" id="9794577at2"/>
<reference evidence="10 11" key="1">
    <citation type="submission" date="2019-04" db="EMBL/GenBank/DDBJ databases">
        <title>Bacillus caeni sp. nov., a bacterium isolated from mangrove sediment.</title>
        <authorList>
            <person name="Huang H."/>
            <person name="Mo K."/>
            <person name="Hu Y."/>
        </authorList>
    </citation>
    <scope>NUCLEOTIDE SEQUENCE [LARGE SCALE GENOMIC DNA]</scope>
    <source>
        <strain evidence="10 11">HB172195</strain>
    </source>
</reference>
<dbReference type="GO" id="GO:0042802">
    <property type="term" value="F:identical protein binding"/>
    <property type="evidence" value="ECO:0007669"/>
    <property type="project" value="UniProtKB-ARBA"/>
</dbReference>
<dbReference type="Gene3D" id="3.40.50.300">
    <property type="entry name" value="P-loop containing nucleotide triphosphate hydrolases"/>
    <property type="match status" value="1"/>
</dbReference>
<dbReference type="RefSeq" id="WP_138129347.1">
    <property type="nucleotide sequence ID" value="NZ_SWLG01000027.1"/>
</dbReference>
<organism evidence="10 11">
    <name type="scientific">Exobacillus caeni</name>
    <dbReference type="NCBI Taxonomy" id="2574798"/>
    <lineage>
        <taxon>Bacteria</taxon>
        <taxon>Bacillati</taxon>
        <taxon>Bacillota</taxon>
        <taxon>Bacilli</taxon>
        <taxon>Bacillales</taxon>
        <taxon>Guptibacillaceae</taxon>
        <taxon>Exobacillus</taxon>
    </lineage>
</organism>
<sequence>MRHLGRKDRKQLKKLNERSLITYKNPKSPIAEQFRTIRTNIQFASIDEEMKSIMVTSAGPGEGKSTTAANLAIVLTQQGKRVLLVDADMRKPTMHYTFQLTNIQGLTNVLTKQTNLANAISRTLVPDLDVLTSGPIPPNPSELLDSKAMRDLMKEAQSYYDVVLYDCPPVLAVTDAQIMANNTQGIVLVVRSGFTEKEAAQHAKERILKANGKLLGVVLNGKKMKEGQYYYYYANK</sequence>
<dbReference type="InterPro" id="IPR005702">
    <property type="entry name" value="Wzc-like_C"/>
</dbReference>